<proteinExistence type="predicted"/>
<reference evidence="1" key="1">
    <citation type="submission" date="2014-11" db="EMBL/GenBank/DDBJ databases">
        <authorList>
            <person name="Amaro Gonzalez C."/>
        </authorList>
    </citation>
    <scope>NUCLEOTIDE SEQUENCE</scope>
</reference>
<dbReference type="EMBL" id="GBXM01042368">
    <property type="protein sequence ID" value="JAH66209.1"/>
    <property type="molecule type" value="Transcribed_RNA"/>
</dbReference>
<sequence>MATEWDRINIKSFPVAVGAVPRCFMCKVWK</sequence>
<dbReference type="AlphaFoldDB" id="A0A0E9UK20"/>
<protein>
    <submittedName>
        <fullName evidence="1">Uncharacterized protein</fullName>
    </submittedName>
</protein>
<accession>A0A0E9UK20</accession>
<evidence type="ECO:0000313" key="1">
    <source>
        <dbReference type="EMBL" id="JAH66209.1"/>
    </source>
</evidence>
<organism evidence="1">
    <name type="scientific">Anguilla anguilla</name>
    <name type="common">European freshwater eel</name>
    <name type="synonym">Muraena anguilla</name>
    <dbReference type="NCBI Taxonomy" id="7936"/>
    <lineage>
        <taxon>Eukaryota</taxon>
        <taxon>Metazoa</taxon>
        <taxon>Chordata</taxon>
        <taxon>Craniata</taxon>
        <taxon>Vertebrata</taxon>
        <taxon>Euteleostomi</taxon>
        <taxon>Actinopterygii</taxon>
        <taxon>Neopterygii</taxon>
        <taxon>Teleostei</taxon>
        <taxon>Anguilliformes</taxon>
        <taxon>Anguillidae</taxon>
        <taxon>Anguilla</taxon>
    </lineage>
</organism>
<reference evidence="1" key="2">
    <citation type="journal article" date="2015" name="Fish Shellfish Immunol.">
        <title>Early steps in the European eel (Anguilla anguilla)-Vibrio vulnificus interaction in the gills: Role of the RtxA13 toxin.</title>
        <authorList>
            <person name="Callol A."/>
            <person name="Pajuelo D."/>
            <person name="Ebbesson L."/>
            <person name="Teles M."/>
            <person name="MacKenzie S."/>
            <person name="Amaro C."/>
        </authorList>
    </citation>
    <scope>NUCLEOTIDE SEQUENCE</scope>
</reference>
<name>A0A0E9UK20_ANGAN</name>